<gene>
    <name evidence="8" type="ORF">NEMVEDRAFT_v1g244414</name>
</gene>
<reference evidence="8 9" key="1">
    <citation type="journal article" date="2007" name="Science">
        <title>Sea anemone genome reveals ancestral eumetazoan gene repertoire and genomic organization.</title>
        <authorList>
            <person name="Putnam N.H."/>
            <person name="Srivastava M."/>
            <person name="Hellsten U."/>
            <person name="Dirks B."/>
            <person name="Chapman J."/>
            <person name="Salamov A."/>
            <person name="Terry A."/>
            <person name="Shapiro H."/>
            <person name="Lindquist E."/>
            <person name="Kapitonov V.V."/>
            <person name="Jurka J."/>
            <person name="Genikhovich G."/>
            <person name="Grigoriev I.V."/>
            <person name="Lucas S.M."/>
            <person name="Steele R.E."/>
            <person name="Finnerty J.R."/>
            <person name="Technau U."/>
            <person name="Martindale M.Q."/>
            <person name="Rokhsar D.S."/>
        </authorList>
    </citation>
    <scope>NUCLEOTIDE SEQUENCE [LARGE SCALE GENOMIC DNA]</scope>
    <source>
        <strain evidence="9">CH2 X CH6</strain>
    </source>
</reference>
<dbReference type="GO" id="GO:0046872">
    <property type="term" value="F:metal ion binding"/>
    <property type="evidence" value="ECO:0007669"/>
    <property type="project" value="UniProtKB-KW"/>
</dbReference>
<dbReference type="InterPro" id="IPR034804">
    <property type="entry name" value="SQR/QFR_C/D"/>
</dbReference>
<dbReference type="AlphaFoldDB" id="A7SD28"/>
<keyword evidence="3" id="KW-0812">Transmembrane</keyword>
<keyword evidence="7" id="KW-0472">Membrane</keyword>
<evidence type="ECO:0000256" key="6">
    <source>
        <dbReference type="ARBA" id="ARBA00023004"/>
    </source>
</evidence>
<dbReference type="GO" id="GO:0005739">
    <property type="term" value="C:mitochondrion"/>
    <property type="evidence" value="ECO:0007669"/>
    <property type="project" value="GOC"/>
</dbReference>
<keyword evidence="4" id="KW-0479">Metal-binding</keyword>
<dbReference type="CDD" id="cd03499">
    <property type="entry name" value="SQR_TypeC_SdhC"/>
    <property type="match status" value="1"/>
</dbReference>
<dbReference type="OMA" id="MNGIRHL"/>
<accession>A7SD28</accession>
<dbReference type="GO" id="GO:0045273">
    <property type="term" value="C:respiratory chain complex II (succinate dehydrogenase)"/>
    <property type="evidence" value="ECO:0000318"/>
    <property type="project" value="GO_Central"/>
</dbReference>
<comment type="subcellular location">
    <subcellularLocation>
        <location evidence="1">Membrane</location>
        <topology evidence="1">Multi-pass membrane protein</topology>
    </subcellularLocation>
</comment>
<dbReference type="OrthoDB" id="588261at2759"/>
<keyword evidence="9" id="KW-1185">Reference proteome</keyword>
<evidence type="ECO:0000313" key="8">
    <source>
        <dbReference type="EMBL" id="EDO38369.1"/>
    </source>
</evidence>
<keyword evidence="2" id="KW-0349">Heme</keyword>
<dbReference type="InterPro" id="IPR014314">
    <property type="entry name" value="Succ_DH_cytb556"/>
</dbReference>
<dbReference type="Pfam" id="PF01127">
    <property type="entry name" value="Sdh_cyt"/>
    <property type="match status" value="1"/>
</dbReference>
<dbReference type="Gene3D" id="1.20.1300.10">
    <property type="entry name" value="Fumarate reductase/succinate dehydrogenase, transmembrane subunit"/>
    <property type="match status" value="1"/>
</dbReference>
<dbReference type="FunFam" id="1.20.1300.10:FF:000011">
    <property type="entry name" value="Succinate dehydrogenase cytochrome b560 subunit"/>
    <property type="match status" value="1"/>
</dbReference>
<dbReference type="eggNOG" id="KOG0449">
    <property type="taxonomic scope" value="Eukaryota"/>
</dbReference>
<dbReference type="HOGENOM" id="CLU_094691_1_1_1"/>
<dbReference type="PANTHER" id="PTHR10978">
    <property type="entry name" value="SUCCINATE DEHYDROGENASE CYTOCHROME B560 SUBUNIT"/>
    <property type="match status" value="1"/>
</dbReference>
<dbReference type="GO" id="GO:0006099">
    <property type="term" value="P:tricarboxylic acid cycle"/>
    <property type="evidence" value="ECO:0007669"/>
    <property type="project" value="InterPro"/>
</dbReference>
<organism evidence="8 9">
    <name type="scientific">Nematostella vectensis</name>
    <name type="common">Starlet sea anemone</name>
    <dbReference type="NCBI Taxonomy" id="45351"/>
    <lineage>
        <taxon>Eukaryota</taxon>
        <taxon>Metazoa</taxon>
        <taxon>Cnidaria</taxon>
        <taxon>Anthozoa</taxon>
        <taxon>Hexacorallia</taxon>
        <taxon>Actiniaria</taxon>
        <taxon>Edwardsiidae</taxon>
        <taxon>Nematostella</taxon>
    </lineage>
</organism>
<name>A7SD28_NEMVE</name>
<dbReference type="GO" id="GO:0006121">
    <property type="term" value="P:mitochondrial electron transport, succinate to ubiquinone"/>
    <property type="evidence" value="ECO:0000318"/>
    <property type="project" value="GO_Central"/>
</dbReference>
<keyword evidence="5" id="KW-1133">Transmembrane helix</keyword>
<evidence type="ECO:0000256" key="5">
    <source>
        <dbReference type="ARBA" id="ARBA00022989"/>
    </source>
</evidence>
<evidence type="ECO:0000256" key="3">
    <source>
        <dbReference type="ARBA" id="ARBA00022692"/>
    </source>
</evidence>
<protein>
    <submittedName>
        <fullName evidence="8">Uncharacterized protein</fullName>
    </submittedName>
</protein>
<dbReference type="KEGG" id="nve:5509942"/>
<evidence type="ECO:0000256" key="7">
    <source>
        <dbReference type="ARBA" id="ARBA00023136"/>
    </source>
</evidence>
<evidence type="ECO:0000256" key="4">
    <source>
        <dbReference type="ARBA" id="ARBA00022723"/>
    </source>
</evidence>
<dbReference type="PROSITE" id="PS01001">
    <property type="entry name" value="SDH_CYT_2"/>
    <property type="match status" value="1"/>
</dbReference>
<dbReference type="SUPFAM" id="SSF81343">
    <property type="entry name" value="Fumarate reductase respiratory complex transmembrane subunits"/>
    <property type="match status" value="1"/>
</dbReference>
<keyword evidence="6" id="KW-0408">Iron</keyword>
<dbReference type="InterPro" id="IPR000701">
    <property type="entry name" value="SuccDH_FuR_B_TM-su"/>
</dbReference>
<dbReference type="NCBIfam" id="TIGR02970">
    <property type="entry name" value="succ_dehyd_cytB"/>
    <property type="match status" value="1"/>
</dbReference>
<dbReference type="InterPro" id="IPR018495">
    <property type="entry name" value="Succ_DH_cyt_bsu_CS"/>
</dbReference>
<dbReference type="InParanoid" id="A7SD28"/>
<dbReference type="Proteomes" id="UP000001593">
    <property type="component" value="Unassembled WGS sequence"/>
</dbReference>
<evidence type="ECO:0000256" key="2">
    <source>
        <dbReference type="ARBA" id="ARBA00022617"/>
    </source>
</evidence>
<sequence length="169" mass="18948">MALMLRSSARFLRPTVLRQSCILARSLPMATAADSKKEDFFKKNERLKRPMSPFLLTYKFEFPALLSGSHRVTGVIMTTGTTIFALCALGLPEGLEHYVNVIKGWELPRPFIFTCKTLLAWPVCYHGLNGLRHLFWDIGKGFEIKTLYKTGTVVGSLATLLAIAAAYYL</sequence>
<dbReference type="PANTHER" id="PTHR10978:SF5">
    <property type="entry name" value="SUCCINATE DEHYDROGENASE CYTOCHROME B560 SUBUNIT, MITOCHONDRIAL"/>
    <property type="match status" value="1"/>
</dbReference>
<proteinExistence type="predicted"/>
<dbReference type="EMBL" id="DS469627">
    <property type="protein sequence ID" value="EDO38369.1"/>
    <property type="molecule type" value="Genomic_DNA"/>
</dbReference>
<evidence type="ECO:0000256" key="1">
    <source>
        <dbReference type="ARBA" id="ARBA00004141"/>
    </source>
</evidence>
<dbReference type="PhylomeDB" id="A7SD28"/>
<dbReference type="GO" id="GO:0009055">
    <property type="term" value="F:electron transfer activity"/>
    <property type="evidence" value="ECO:0007669"/>
    <property type="project" value="InterPro"/>
</dbReference>
<dbReference type="STRING" id="45351.A7SD28"/>
<evidence type="ECO:0000313" key="9">
    <source>
        <dbReference type="Proteomes" id="UP000001593"/>
    </source>
</evidence>